<dbReference type="InterPro" id="IPR011990">
    <property type="entry name" value="TPR-like_helical_dom_sf"/>
</dbReference>
<dbReference type="PANTHER" id="PTHR44943:SF8">
    <property type="entry name" value="TPR REPEAT-CONTAINING PROTEIN MJ0263"/>
    <property type="match status" value="1"/>
</dbReference>
<comment type="caution">
    <text evidence="4">The sequence shown here is derived from an EMBL/GenBank/DDBJ whole genome shotgun (WGS) entry which is preliminary data.</text>
</comment>
<dbReference type="RefSeq" id="WP_115837245.1">
    <property type="nucleotide sequence ID" value="NZ_CP025086.1"/>
</dbReference>
<dbReference type="SUPFAM" id="SSF48452">
    <property type="entry name" value="TPR-like"/>
    <property type="match status" value="1"/>
</dbReference>
<evidence type="ECO:0000313" key="5">
    <source>
        <dbReference type="Proteomes" id="UP000256900"/>
    </source>
</evidence>
<evidence type="ECO:0000256" key="1">
    <source>
        <dbReference type="ARBA" id="ARBA00022737"/>
    </source>
</evidence>
<dbReference type="PANTHER" id="PTHR44943">
    <property type="entry name" value="CELLULOSE SYNTHASE OPERON PROTEIN C"/>
    <property type="match status" value="1"/>
</dbReference>
<dbReference type="Proteomes" id="UP000256900">
    <property type="component" value="Unassembled WGS sequence"/>
</dbReference>
<protein>
    <submittedName>
        <fullName evidence="4">Tetratricopeptide repeat protein</fullName>
    </submittedName>
</protein>
<dbReference type="Gene3D" id="1.25.40.10">
    <property type="entry name" value="Tetratricopeptide repeat domain"/>
    <property type="match status" value="3"/>
</dbReference>
<dbReference type="OrthoDB" id="6193797at2"/>
<feature type="repeat" description="TPR" evidence="3">
    <location>
        <begin position="126"/>
        <end position="159"/>
    </location>
</feature>
<evidence type="ECO:0000313" key="4">
    <source>
        <dbReference type="EMBL" id="REF84614.1"/>
    </source>
</evidence>
<feature type="repeat" description="TPR" evidence="3">
    <location>
        <begin position="228"/>
        <end position="261"/>
    </location>
</feature>
<accession>A0A3D9YQ07</accession>
<feature type="repeat" description="TPR" evidence="3">
    <location>
        <begin position="160"/>
        <end position="193"/>
    </location>
</feature>
<evidence type="ECO:0000256" key="2">
    <source>
        <dbReference type="ARBA" id="ARBA00022803"/>
    </source>
</evidence>
<keyword evidence="5" id="KW-1185">Reference proteome</keyword>
<dbReference type="InterPro" id="IPR019734">
    <property type="entry name" value="TPR_rpt"/>
</dbReference>
<sequence>MSFAHDAIPAKRGPAPRLGLGLDLDAALNEAADRLRQGRKDEALAPLAGLDPANIGSPERCQLAGLIHLGAEAWAAAVPWFAQARALRPDFLDAIVRLARVLQMLGRFEEAAAAFDEAEKLGLADPAAYYNHGLVLRALGRSGAAIAAFDHALRLQPAYPEALRAGAIILSESGNSDGALKFLEEALRLKPDYYEALLDRANILSRLERHEAARAAYVEALTRFPGHPELLNNLGVVLIELGDLPGAVAVFDQALATRPDFPEAWFNRGTALTKTAGPEAALASFDRALALRPDYPAALVGRGVALKETSAFDAADVAFDAALALAPDNAHARNNKGALQLLRGDFRNGWDGYEYRWACGTTPQNALKFPIPQWQGTSHPGEKLIVFDEQGLGDTLQFCRYLPLLAKAGIDVTFFCRSKMIRLLRGLMPQVRCVDDLGPHERFDSQVALSSLPRALKTGLANVPARTPYLAPEPALAAKWAERLANSGDPSTFKVGLCWHGNPNPKADPARSVPLAAFAALAGARDVRFISLQKHDGLDELAAAELKIETLGTDFDAGPDAFVDTAAVMQALDLVIACDTSVAHLAGALGRPTFLLLKKVPDWRWLLDRKDSPWYPTMRLFRQRTRGDWAEVMERVLAAAEAKRDYALGLQALRSAAIM</sequence>
<dbReference type="Pfam" id="PF13432">
    <property type="entry name" value="TPR_16"/>
    <property type="match status" value="3"/>
</dbReference>
<dbReference type="PROSITE" id="PS50005">
    <property type="entry name" value="TPR"/>
    <property type="match status" value="4"/>
</dbReference>
<keyword evidence="2 3" id="KW-0802">TPR repeat</keyword>
<dbReference type="InterPro" id="IPR051685">
    <property type="entry name" value="Ycf3/AcsC/BcsC/TPR_MFPF"/>
</dbReference>
<proteinExistence type="predicted"/>
<dbReference type="AlphaFoldDB" id="A0A3D9YQ07"/>
<evidence type="ECO:0000256" key="3">
    <source>
        <dbReference type="PROSITE-ProRule" id="PRU00339"/>
    </source>
</evidence>
<keyword evidence="1" id="KW-0677">Repeat</keyword>
<organism evidence="4 5">
    <name type="scientific">Methylovirgula ligni</name>
    <dbReference type="NCBI Taxonomy" id="569860"/>
    <lineage>
        <taxon>Bacteria</taxon>
        <taxon>Pseudomonadati</taxon>
        <taxon>Pseudomonadota</taxon>
        <taxon>Alphaproteobacteria</taxon>
        <taxon>Hyphomicrobiales</taxon>
        <taxon>Beijerinckiaceae</taxon>
        <taxon>Methylovirgula</taxon>
    </lineage>
</organism>
<dbReference type="Gene3D" id="3.40.50.2000">
    <property type="entry name" value="Glycogen Phosphorylase B"/>
    <property type="match status" value="1"/>
</dbReference>
<gene>
    <name evidence="4" type="ORF">DES32_2724</name>
</gene>
<feature type="repeat" description="TPR" evidence="3">
    <location>
        <begin position="262"/>
        <end position="295"/>
    </location>
</feature>
<name>A0A3D9YQ07_9HYPH</name>
<dbReference type="SUPFAM" id="SSF53756">
    <property type="entry name" value="UDP-Glycosyltransferase/glycogen phosphorylase"/>
    <property type="match status" value="1"/>
</dbReference>
<reference evidence="4 5" key="1">
    <citation type="submission" date="2018-08" db="EMBL/GenBank/DDBJ databases">
        <title>Genomic Encyclopedia of Type Strains, Phase IV (KMG-IV): sequencing the most valuable type-strain genomes for metagenomic binning, comparative biology and taxonomic classification.</title>
        <authorList>
            <person name="Goeker M."/>
        </authorList>
    </citation>
    <scope>NUCLEOTIDE SEQUENCE [LARGE SCALE GENOMIC DNA]</scope>
    <source>
        <strain evidence="4 5">BW863</strain>
    </source>
</reference>
<dbReference type="SMART" id="SM00028">
    <property type="entry name" value="TPR"/>
    <property type="match status" value="8"/>
</dbReference>
<dbReference type="EMBL" id="QUMO01000004">
    <property type="protein sequence ID" value="REF84614.1"/>
    <property type="molecule type" value="Genomic_DNA"/>
</dbReference>